<accession>A0ABV5Y880</accession>
<dbReference type="SUPFAM" id="SSF47336">
    <property type="entry name" value="ACP-like"/>
    <property type="match status" value="1"/>
</dbReference>
<dbReference type="Gene3D" id="1.10.1200.10">
    <property type="entry name" value="ACP-like"/>
    <property type="match status" value="1"/>
</dbReference>
<dbReference type="InterPro" id="IPR036736">
    <property type="entry name" value="ACP-like_sf"/>
</dbReference>
<protein>
    <submittedName>
        <fullName evidence="2">Phosphopantetheine-binding protein</fullName>
    </submittedName>
</protein>
<dbReference type="Proteomes" id="UP001589627">
    <property type="component" value="Unassembled WGS sequence"/>
</dbReference>
<dbReference type="EMBL" id="JBHLZP010000012">
    <property type="protein sequence ID" value="MFB9831238.1"/>
    <property type="molecule type" value="Genomic_DNA"/>
</dbReference>
<evidence type="ECO:0000259" key="1">
    <source>
        <dbReference type="PROSITE" id="PS50075"/>
    </source>
</evidence>
<proteinExistence type="predicted"/>
<reference evidence="2 3" key="1">
    <citation type="submission" date="2024-09" db="EMBL/GenBank/DDBJ databases">
        <authorList>
            <person name="Sun Q."/>
            <person name="Mori K."/>
        </authorList>
    </citation>
    <scope>NUCLEOTIDE SEQUENCE [LARGE SCALE GENOMIC DNA]</scope>
    <source>
        <strain evidence="2 3">TBRC 0563</strain>
    </source>
</reference>
<dbReference type="RefSeq" id="WP_378194924.1">
    <property type="nucleotide sequence ID" value="NZ_JBHLZP010000012.1"/>
</dbReference>
<dbReference type="PROSITE" id="PS50075">
    <property type="entry name" value="CARRIER"/>
    <property type="match status" value="1"/>
</dbReference>
<feature type="domain" description="Carrier" evidence="1">
    <location>
        <begin position="4"/>
        <end position="88"/>
    </location>
</feature>
<sequence length="89" mass="10128">MRVTDREVVVKDLTQYIQEHMLNDESVELTAETPLLEWGILNSVGTARLVGYIRNQFDIRVPPGQMIRQNFQDINRIADLVGSLGETKA</sequence>
<keyword evidence="3" id="KW-1185">Reference proteome</keyword>
<gene>
    <name evidence="2" type="ORF">ACFFNX_03450</name>
</gene>
<comment type="caution">
    <text evidence="2">The sequence shown here is derived from an EMBL/GenBank/DDBJ whole genome shotgun (WGS) entry which is preliminary data.</text>
</comment>
<organism evidence="2 3">
    <name type="scientific">Actinoallomurus acaciae</name>
    <dbReference type="NCBI Taxonomy" id="502577"/>
    <lineage>
        <taxon>Bacteria</taxon>
        <taxon>Bacillati</taxon>
        <taxon>Actinomycetota</taxon>
        <taxon>Actinomycetes</taxon>
        <taxon>Streptosporangiales</taxon>
        <taxon>Thermomonosporaceae</taxon>
        <taxon>Actinoallomurus</taxon>
    </lineage>
</organism>
<dbReference type="InterPro" id="IPR009081">
    <property type="entry name" value="PP-bd_ACP"/>
</dbReference>
<name>A0ABV5Y880_9ACTN</name>
<dbReference type="Pfam" id="PF00550">
    <property type="entry name" value="PP-binding"/>
    <property type="match status" value="1"/>
</dbReference>
<evidence type="ECO:0000313" key="2">
    <source>
        <dbReference type="EMBL" id="MFB9831238.1"/>
    </source>
</evidence>
<evidence type="ECO:0000313" key="3">
    <source>
        <dbReference type="Proteomes" id="UP001589627"/>
    </source>
</evidence>